<dbReference type="InterPro" id="IPR029058">
    <property type="entry name" value="AB_hydrolase_fold"/>
</dbReference>
<feature type="domain" description="DUF676" evidence="3">
    <location>
        <begin position="51"/>
        <end position="155"/>
    </location>
</feature>
<dbReference type="PANTHER" id="PTHR12482">
    <property type="entry name" value="LIPASE ROG1-RELATED-RELATED"/>
    <property type="match status" value="1"/>
</dbReference>
<keyword evidence="5" id="KW-1185">Reference proteome</keyword>
<evidence type="ECO:0000256" key="1">
    <source>
        <dbReference type="ARBA" id="ARBA00007920"/>
    </source>
</evidence>
<evidence type="ECO:0000259" key="3">
    <source>
        <dbReference type="Pfam" id="PF05057"/>
    </source>
</evidence>
<comment type="caution">
    <text evidence="4">The sequence shown here is derived from an EMBL/GenBank/DDBJ whole genome shotgun (WGS) entry which is preliminary data.</text>
</comment>
<keyword evidence="2" id="KW-0812">Transmembrane</keyword>
<keyword evidence="2" id="KW-1133">Transmembrane helix</keyword>
<sequence length="160" mass="18783">MGEYYYKYRFTINLVNLIYYFLFRLWGNPGHLKYLMDQLIAKYKDRIHIINEEVKYINDKNLYKVSKVSFVGYSLGGLIARYAIGVLYNQGIFNNIKPMFFTTIATPHLGTRRDENKFLVKIVNWVSSNLISKTGEQLNYMDKFDGDEPILSVMSNPGRH</sequence>
<keyword evidence="2" id="KW-0472">Membrane</keyword>
<evidence type="ECO:0000313" key="5">
    <source>
        <dbReference type="Proteomes" id="UP000266673"/>
    </source>
</evidence>
<dbReference type="Proteomes" id="UP000266673">
    <property type="component" value="Unassembled WGS sequence"/>
</dbReference>
<evidence type="ECO:0000256" key="2">
    <source>
        <dbReference type="SAM" id="Phobius"/>
    </source>
</evidence>
<accession>A0A397W3V5</accession>
<dbReference type="Gene3D" id="3.40.50.1820">
    <property type="entry name" value="alpha/beta hydrolase"/>
    <property type="match status" value="1"/>
</dbReference>
<dbReference type="Pfam" id="PF05057">
    <property type="entry name" value="DUF676"/>
    <property type="match status" value="1"/>
</dbReference>
<organism evidence="4 5">
    <name type="scientific">Gigaspora rosea</name>
    <dbReference type="NCBI Taxonomy" id="44941"/>
    <lineage>
        <taxon>Eukaryota</taxon>
        <taxon>Fungi</taxon>
        <taxon>Fungi incertae sedis</taxon>
        <taxon>Mucoromycota</taxon>
        <taxon>Glomeromycotina</taxon>
        <taxon>Glomeromycetes</taxon>
        <taxon>Diversisporales</taxon>
        <taxon>Gigasporaceae</taxon>
        <taxon>Gigaspora</taxon>
    </lineage>
</organism>
<evidence type="ECO:0000313" key="4">
    <source>
        <dbReference type="EMBL" id="RIB28761.1"/>
    </source>
</evidence>
<gene>
    <name evidence="4" type="ORF">C2G38_2311278</name>
</gene>
<comment type="similarity">
    <text evidence="1">Belongs to the putative lipase ROG1 family.</text>
</comment>
<dbReference type="PANTHER" id="PTHR12482:SF65">
    <property type="entry name" value="ESTERASE, PUTATIVE (AFU_ORTHOLOGUE AFUA_3G12320)-RELATED"/>
    <property type="match status" value="1"/>
</dbReference>
<reference evidence="4 5" key="1">
    <citation type="submission" date="2018-06" db="EMBL/GenBank/DDBJ databases">
        <title>Comparative genomics reveals the genomic features of Rhizophagus irregularis, R. cerebriforme, R. diaphanum and Gigaspora rosea, and their symbiotic lifestyle signature.</title>
        <authorList>
            <person name="Morin E."/>
            <person name="San Clemente H."/>
            <person name="Chen E.C.H."/>
            <person name="De La Providencia I."/>
            <person name="Hainaut M."/>
            <person name="Kuo A."/>
            <person name="Kohler A."/>
            <person name="Murat C."/>
            <person name="Tang N."/>
            <person name="Roy S."/>
            <person name="Loubradou J."/>
            <person name="Henrissat B."/>
            <person name="Grigoriev I.V."/>
            <person name="Corradi N."/>
            <person name="Roux C."/>
            <person name="Martin F.M."/>
        </authorList>
    </citation>
    <scope>NUCLEOTIDE SEQUENCE [LARGE SCALE GENOMIC DNA]</scope>
    <source>
        <strain evidence="4 5">DAOM 194757</strain>
    </source>
</reference>
<name>A0A397W3V5_9GLOM</name>
<dbReference type="OrthoDB" id="273452at2759"/>
<dbReference type="AlphaFoldDB" id="A0A397W3V5"/>
<dbReference type="SUPFAM" id="SSF53474">
    <property type="entry name" value="alpha/beta-Hydrolases"/>
    <property type="match status" value="1"/>
</dbReference>
<feature type="transmembrane region" description="Helical" evidence="2">
    <location>
        <begin position="6"/>
        <end position="26"/>
    </location>
</feature>
<dbReference type="GO" id="GO:0005811">
    <property type="term" value="C:lipid droplet"/>
    <property type="evidence" value="ECO:0007669"/>
    <property type="project" value="TreeGrafter"/>
</dbReference>
<dbReference type="GO" id="GO:0004622">
    <property type="term" value="F:phosphatidylcholine lysophospholipase activity"/>
    <property type="evidence" value="ECO:0007669"/>
    <property type="project" value="TreeGrafter"/>
</dbReference>
<dbReference type="InterPro" id="IPR044294">
    <property type="entry name" value="Lipase-like"/>
</dbReference>
<proteinExistence type="inferred from homology"/>
<dbReference type="GO" id="GO:0047372">
    <property type="term" value="F:monoacylglycerol lipase activity"/>
    <property type="evidence" value="ECO:0007669"/>
    <property type="project" value="TreeGrafter"/>
</dbReference>
<dbReference type="InterPro" id="IPR007751">
    <property type="entry name" value="DUF676_lipase-like"/>
</dbReference>
<protein>
    <submittedName>
        <fullName evidence="4">Putative serine esterase-domain-containing protein</fullName>
    </submittedName>
</protein>
<dbReference type="EMBL" id="QKWP01000056">
    <property type="protein sequence ID" value="RIB28761.1"/>
    <property type="molecule type" value="Genomic_DNA"/>
</dbReference>